<evidence type="ECO:0000313" key="2">
    <source>
        <dbReference type="EMBL" id="PWJ43370.1"/>
    </source>
</evidence>
<dbReference type="EMBL" id="QGDO01000002">
    <property type="protein sequence ID" value="PWJ43370.1"/>
    <property type="molecule type" value="Genomic_DNA"/>
</dbReference>
<reference evidence="2 3" key="1">
    <citation type="submission" date="2018-03" db="EMBL/GenBank/DDBJ databases">
        <title>Genomic Encyclopedia of Archaeal and Bacterial Type Strains, Phase II (KMG-II): from individual species to whole genera.</title>
        <authorList>
            <person name="Goeker M."/>
        </authorList>
    </citation>
    <scope>NUCLEOTIDE SEQUENCE [LARGE SCALE GENOMIC DNA]</scope>
    <source>
        <strain evidence="2 3">DSM 28229</strain>
    </source>
</reference>
<gene>
    <name evidence="2" type="ORF">BC781_102930</name>
</gene>
<dbReference type="AlphaFoldDB" id="A0A315ZDZ4"/>
<dbReference type="InterPro" id="IPR036873">
    <property type="entry name" value="Rhodanese-like_dom_sf"/>
</dbReference>
<dbReference type="CDD" id="cd00158">
    <property type="entry name" value="RHOD"/>
    <property type="match status" value="1"/>
</dbReference>
<dbReference type="SMART" id="SM00450">
    <property type="entry name" value="RHOD"/>
    <property type="match status" value="1"/>
</dbReference>
<organism evidence="2 3">
    <name type="scientific">Sediminitomix flava</name>
    <dbReference type="NCBI Taxonomy" id="379075"/>
    <lineage>
        <taxon>Bacteria</taxon>
        <taxon>Pseudomonadati</taxon>
        <taxon>Bacteroidota</taxon>
        <taxon>Cytophagia</taxon>
        <taxon>Cytophagales</taxon>
        <taxon>Flammeovirgaceae</taxon>
        <taxon>Sediminitomix</taxon>
    </lineage>
</organism>
<evidence type="ECO:0000259" key="1">
    <source>
        <dbReference type="PROSITE" id="PS50206"/>
    </source>
</evidence>
<dbReference type="OrthoDB" id="598065at2"/>
<dbReference type="PROSITE" id="PS50206">
    <property type="entry name" value="RHODANESE_3"/>
    <property type="match status" value="1"/>
</dbReference>
<dbReference type="InterPro" id="IPR001763">
    <property type="entry name" value="Rhodanese-like_dom"/>
</dbReference>
<dbReference type="Gene3D" id="3.40.250.10">
    <property type="entry name" value="Rhodanese-like domain"/>
    <property type="match status" value="1"/>
</dbReference>
<sequence length="173" mass="20166">MFIFKKQYIVLSLVCLLSLKFLSSFFQENKQELYHEMIDSFVPKVTPYINMEELSADMILLDCRTEEEFEVSHIRSAIWVDEKGEKLDKSLLQNLDVSDTVVVYCSVGYRSALVGEKLQEQTKATVVNLYGGIFEWANAKKNIYRDEEVVNEVHPYSPEWGIWLVAPHLYELK</sequence>
<keyword evidence="2" id="KW-0808">Transferase</keyword>
<feature type="domain" description="Rhodanese" evidence="1">
    <location>
        <begin position="54"/>
        <end position="145"/>
    </location>
</feature>
<dbReference type="GO" id="GO:0016740">
    <property type="term" value="F:transferase activity"/>
    <property type="evidence" value="ECO:0007669"/>
    <property type="project" value="UniProtKB-KW"/>
</dbReference>
<comment type="caution">
    <text evidence="2">The sequence shown here is derived from an EMBL/GenBank/DDBJ whole genome shotgun (WGS) entry which is preliminary data.</text>
</comment>
<proteinExistence type="predicted"/>
<accession>A0A315ZDZ4</accession>
<evidence type="ECO:0000313" key="3">
    <source>
        <dbReference type="Proteomes" id="UP000245535"/>
    </source>
</evidence>
<name>A0A315ZDZ4_SEDFL</name>
<dbReference type="Proteomes" id="UP000245535">
    <property type="component" value="Unassembled WGS sequence"/>
</dbReference>
<protein>
    <submittedName>
        <fullName evidence="2">Rhodanese-related sulfurtransferase</fullName>
    </submittedName>
</protein>
<keyword evidence="3" id="KW-1185">Reference proteome</keyword>
<dbReference type="Pfam" id="PF00581">
    <property type="entry name" value="Rhodanese"/>
    <property type="match status" value="1"/>
</dbReference>
<dbReference type="SUPFAM" id="SSF52821">
    <property type="entry name" value="Rhodanese/Cell cycle control phosphatase"/>
    <property type="match status" value="1"/>
</dbReference>
<dbReference type="RefSeq" id="WP_109617860.1">
    <property type="nucleotide sequence ID" value="NZ_QGDO01000002.1"/>
</dbReference>